<evidence type="ECO:0000256" key="2">
    <source>
        <dbReference type="SAM" id="SignalP"/>
    </source>
</evidence>
<evidence type="ECO:0000313" key="4">
    <source>
        <dbReference type="EMBL" id="PRZ14225.1"/>
    </source>
</evidence>
<dbReference type="Pfam" id="PF03413">
    <property type="entry name" value="PepSY"/>
    <property type="match status" value="1"/>
</dbReference>
<evidence type="ECO:0000313" key="5">
    <source>
        <dbReference type="Proteomes" id="UP000238217"/>
    </source>
</evidence>
<organism evidence="4 5">
    <name type="scientific">Nesterenkonia sandarakina</name>
    <dbReference type="NCBI Taxonomy" id="272918"/>
    <lineage>
        <taxon>Bacteria</taxon>
        <taxon>Bacillati</taxon>
        <taxon>Actinomycetota</taxon>
        <taxon>Actinomycetes</taxon>
        <taxon>Micrococcales</taxon>
        <taxon>Micrococcaceae</taxon>
        <taxon>Nesterenkonia</taxon>
    </lineage>
</organism>
<protein>
    <submittedName>
        <fullName evidence="4">Putative membrane protein YkoI</fullName>
    </submittedName>
</protein>
<feature type="domain" description="PepSY" evidence="3">
    <location>
        <begin position="115"/>
        <end position="161"/>
    </location>
</feature>
<accession>A0A2T0YGV4</accession>
<reference evidence="4 5" key="1">
    <citation type="submission" date="2018-03" db="EMBL/GenBank/DDBJ databases">
        <title>Comparative analysis of microorganisms from saline springs in Andes Mountain Range, Colombia.</title>
        <authorList>
            <person name="Rubin E."/>
        </authorList>
    </citation>
    <scope>NUCLEOTIDE SEQUENCE [LARGE SCALE GENOMIC DNA]</scope>
    <source>
        <strain evidence="4 5">CG 35</strain>
    </source>
</reference>
<evidence type="ECO:0000259" key="3">
    <source>
        <dbReference type="Pfam" id="PF03413"/>
    </source>
</evidence>
<feature type="chain" id="PRO_5015771278" evidence="2">
    <location>
        <begin position="32"/>
        <end position="172"/>
    </location>
</feature>
<dbReference type="InterPro" id="IPR025711">
    <property type="entry name" value="PepSY"/>
</dbReference>
<comment type="caution">
    <text evidence="4">The sequence shown here is derived from an EMBL/GenBank/DDBJ whole genome shotgun (WGS) entry which is preliminary data.</text>
</comment>
<keyword evidence="2" id="KW-0732">Signal</keyword>
<keyword evidence="5" id="KW-1185">Reference proteome</keyword>
<proteinExistence type="predicted"/>
<dbReference type="Gene3D" id="3.30.505.20">
    <property type="match status" value="2"/>
</dbReference>
<feature type="region of interest" description="Disordered" evidence="1">
    <location>
        <begin position="95"/>
        <end position="137"/>
    </location>
</feature>
<name>A0A2T0YGV4_9MICC</name>
<dbReference type="EMBL" id="PVTY01000012">
    <property type="protein sequence ID" value="PRZ14225.1"/>
    <property type="molecule type" value="Genomic_DNA"/>
</dbReference>
<evidence type="ECO:0000256" key="1">
    <source>
        <dbReference type="SAM" id="MobiDB-lite"/>
    </source>
</evidence>
<gene>
    <name evidence="4" type="ORF">BCL67_11288</name>
</gene>
<dbReference type="Proteomes" id="UP000238217">
    <property type="component" value="Unassembled WGS sequence"/>
</dbReference>
<dbReference type="RefSeq" id="WP_106123481.1">
    <property type="nucleotide sequence ID" value="NZ_PVTY01000012.1"/>
</dbReference>
<feature type="signal peptide" evidence="2">
    <location>
        <begin position="1"/>
        <end position="31"/>
    </location>
</feature>
<dbReference type="AlphaFoldDB" id="A0A2T0YGV4"/>
<dbReference type="OrthoDB" id="3747754at2"/>
<sequence>MSNLRSKRVLVPAIAAVTVTAVGAGAWTAIAQTDDVRGSERDQVVAAVADAVADGQVTDVETSDDRGVTYEVEVRLPDGSEVDLALDADFAVVSREADDRDDNDDDRVPAAGDRQRAEQAALEAVGSGTATDVEASDDRGVTYEVEVVDADGVEWHVDLDAAFDVVDQRQDR</sequence>